<name>A0ABX1JQZ5_9MICC</name>
<dbReference type="SUPFAM" id="SSF48008">
    <property type="entry name" value="GntR ligand-binding domain-like"/>
    <property type="match status" value="1"/>
</dbReference>
<proteinExistence type="predicted"/>
<evidence type="ECO:0000256" key="1">
    <source>
        <dbReference type="ARBA" id="ARBA00023015"/>
    </source>
</evidence>
<evidence type="ECO:0000259" key="4">
    <source>
        <dbReference type="PROSITE" id="PS50949"/>
    </source>
</evidence>
<evidence type="ECO:0000313" key="5">
    <source>
        <dbReference type="EMBL" id="NKX51757.1"/>
    </source>
</evidence>
<keyword evidence="1" id="KW-0805">Transcription regulation</keyword>
<organism evidence="5 6">
    <name type="scientific">Arthrobacter deserti</name>
    <dbReference type="NCBI Taxonomy" id="1742687"/>
    <lineage>
        <taxon>Bacteria</taxon>
        <taxon>Bacillati</taxon>
        <taxon>Actinomycetota</taxon>
        <taxon>Actinomycetes</taxon>
        <taxon>Micrococcales</taxon>
        <taxon>Micrococcaceae</taxon>
        <taxon>Arthrobacter</taxon>
    </lineage>
</organism>
<keyword evidence="6" id="KW-1185">Reference proteome</keyword>
<dbReference type="EMBL" id="JAAZSR010000301">
    <property type="protein sequence ID" value="NKX51757.1"/>
    <property type="molecule type" value="Genomic_DNA"/>
</dbReference>
<dbReference type="CDD" id="cd07377">
    <property type="entry name" value="WHTH_GntR"/>
    <property type="match status" value="1"/>
</dbReference>
<dbReference type="Proteomes" id="UP000523795">
    <property type="component" value="Unassembled WGS sequence"/>
</dbReference>
<keyword evidence="2" id="KW-0238">DNA-binding</keyword>
<dbReference type="InterPro" id="IPR036388">
    <property type="entry name" value="WH-like_DNA-bd_sf"/>
</dbReference>
<sequence length="235" mass="24304">MTRNLTATLVDELRARIVDGSFAPGEKLPSENTLIAEHGVSRTVVREAITRLQAEGLVHTRRGAGSYALIPPASAEGGAAAARAAKTLDERRHLLAFRAAIESEAAALAAGQRTGPQLALLDAALDAFDAAGGNPASAMACDFDFHRSVAEASGNPYIVDAITGFGPAMIAMPPHRLDTAPGGRPPAEPRLARVAAEHRSIRDAIAAGDPLAAAAAMRTHLTNSLRRLGAESGQA</sequence>
<accession>A0ABX1JQZ5</accession>
<gene>
    <name evidence="5" type="ORF">HER39_14525</name>
</gene>
<reference evidence="5 6" key="1">
    <citation type="submission" date="2020-04" db="EMBL/GenBank/DDBJ databases">
        <authorList>
            <person name="Liu S."/>
        </authorList>
    </citation>
    <scope>NUCLEOTIDE SEQUENCE [LARGE SCALE GENOMIC DNA]</scope>
    <source>
        <strain evidence="5 6">CGMCC 1.15091</strain>
    </source>
</reference>
<dbReference type="PANTHER" id="PTHR43537">
    <property type="entry name" value="TRANSCRIPTIONAL REGULATOR, GNTR FAMILY"/>
    <property type="match status" value="1"/>
</dbReference>
<dbReference type="InterPro" id="IPR000524">
    <property type="entry name" value="Tscrpt_reg_HTH_GntR"/>
</dbReference>
<dbReference type="PROSITE" id="PS50949">
    <property type="entry name" value="HTH_GNTR"/>
    <property type="match status" value="1"/>
</dbReference>
<dbReference type="PRINTS" id="PR00035">
    <property type="entry name" value="HTHGNTR"/>
</dbReference>
<dbReference type="Gene3D" id="1.20.120.530">
    <property type="entry name" value="GntR ligand-binding domain-like"/>
    <property type="match status" value="1"/>
</dbReference>
<evidence type="ECO:0000313" key="6">
    <source>
        <dbReference type="Proteomes" id="UP000523795"/>
    </source>
</evidence>
<dbReference type="InterPro" id="IPR036390">
    <property type="entry name" value="WH_DNA-bd_sf"/>
</dbReference>
<dbReference type="PANTHER" id="PTHR43537:SF44">
    <property type="entry name" value="GNTR FAMILY REGULATORY PROTEIN"/>
    <property type="match status" value="1"/>
</dbReference>
<protein>
    <submittedName>
        <fullName evidence="5">FadR family transcriptional regulator</fullName>
    </submittedName>
</protein>
<dbReference type="Pfam" id="PF07729">
    <property type="entry name" value="FCD"/>
    <property type="match status" value="1"/>
</dbReference>
<dbReference type="SMART" id="SM00895">
    <property type="entry name" value="FCD"/>
    <property type="match status" value="1"/>
</dbReference>
<dbReference type="InterPro" id="IPR011711">
    <property type="entry name" value="GntR_C"/>
</dbReference>
<keyword evidence="3" id="KW-0804">Transcription</keyword>
<evidence type="ECO:0000256" key="2">
    <source>
        <dbReference type="ARBA" id="ARBA00023125"/>
    </source>
</evidence>
<dbReference type="InterPro" id="IPR008920">
    <property type="entry name" value="TF_FadR/GntR_C"/>
</dbReference>
<dbReference type="SMART" id="SM00345">
    <property type="entry name" value="HTH_GNTR"/>
    <property type="match status" value="1"/>
</dbReference>
<feature type="domain" description="HTH gntR-type" evidence="4">
    <location>
        <begin position="3"/>
        <end position="71"/>
    </location>
</feature>
<evidence type="ECO:0000256" key="3">
    <source>
        <dbReference type="ARBA" id="ARBA00023163"/>
    </source>
</evidence>
<dbReference type="SUPFAM" id="SSF46785">
    <property type="entry name" value="Winged helix' DNA-binding domain"/>
    <property type="match status" value="1"/>
</dbReference>
<dbReference type="Pfam" id="PF00392">
    <property type="entry name" value="GntR"/>
    <property type="match status" value="1"/>
</dbReference>
<comment type="caution">
    <text evidence="5">The sequence shown here is derived from an EMBL/GenBank/DDBJ whole genome shotgun (WGS) entry which is preliminary data.</text>
</comment>
<dbReference type="Gene3D" id="1.10.10.10">
    <property type="entry name" value="Winged helix-like DNA-binding domain superfamily/Winged helix DNA-binding domain"/>
    <property type="match status" value="1"/>
</dbReference>